<dbReference type="InterPro" id="IPR032687">
    <property type="entry name" value="AraC-type_N"/>
</dbReference>
<proteinExistence type="predicted"/>
<dbReference type="GO" id="GO:0003700">
    <property type="term" value="F:DNA-binding transcription factor activity"/>
    <property type="evidence" value="ECO:0007669"/>
    <property type="project" value="InterPro"/>
</dbReference>
<dbReference type="Pfam" id="PF12833">
    <property type="entry name" value="HTH_18"/>
    <property type="match status" value="1"/>
</dbReference>
<dbReference type="GO" id="GO:0005829">
    <property type="term" value="C:cytosol"/>
    <property type="evidence" value="ECO:0007669"/>
    <property type="project" value="TreeGrafter"/>
</dbReference>
<gene>
    <name evidence="5" type="ORF">C8N29_11076</name>
</gene>
<dbReference type="InterPro" id="IPR009057">
    <property type="entry name" value="Homeodomain-like_sf"/>
</dbReference>
<protein>
    <submittedName>
        <fullName evidence="5">AraC family transcriptional regulator</fullName>
    </submittedName>
</protein>
<dbReference type="GO" id="GO:0000976">
    <property type="term" value="F:transcription cis-regulatory region binding"/>
    <property type="evidence" value="ECO:0007669"/>
    <property type="project" value="TreeGrafter"/>
</dbReference>
<dbReference type="InterPro" id="IPR018060">
    <property type="entry name" value="HTH_AraC"/>
</dbReference>
<keyword evidence="2" id="KW-0238">DNA-binding</keyword>
<dbReference type="PRINTS" id="PR00032">
    <property type="entry name" value="HTHARAC"/>
</dbReference>
<evidence type="ECO:0000256" key="1">
    <source>
        <dbReference type="ARBA" id="ARBA00023015"/>
    </source>
</evidence>
<reference evidence="5 6" key="1">
    <citation type="submission" date="2018-04" db="EMBL/GenBank/DDBJ databases">
        <title>Genomic Encyclopedia of Archaeal and Bacterial Type Strains, Phase II (KMG-II): from individual species to whole genera.</title>
        <authorList>
            <person name="Goeker M."/>
        </authorList>
    </citation>
    <scope>NUCLEOTIDE SEQUENCE [LARGE SCALE GENOMIC DNA]</scope>
    <source>
        <strain evidence="5 6">DSM 5822</strain>
    </source>
</reference>
<evidence type="ECO:0000256" key="2">
    <source>
        <dbReference type="ARBA" id="ARBA00023125"/>
    </source>
</evidence>
<evidence type="ECO:0000256" key="3">
    <source>
        <dbReference type="ARBA" id="ARBA00023163"/>
    </source>
</evidence>
<sequence>MKIQHHTIANHYVVATLAGAVAQGYVADDLLSQSGLSPQLLSHTDIRLPPTQYARLVKHLWRLLDDEFLGLTAHRCPIGSFALMAELLIYSKTLGEALQQCARFYRLLTHDMLIGLEVKQGQAQLSLTLNQPNHDHQHFLLEFSLVMSSRLASWLIRERIPLQAASFRHSPPAHVHEYPTLFPCTLLFEQSHDALLFDASWLDRPIVRQLSELQALLPTLPAAFLVKPVFHGSYTQRVRELMQHDLDNFAELEVVAQHFWLTGRTLRRKLISEGSSFQAIKDAIRRDLAIDYLAQGKLSLQEISLNLGFAEASAFIRAFKQWTGYTPRAYQVRG</sequence>
<keyword evidence="3" id="KW-0804">Transcription</keyword>
<dbReference type="RefSeq" id="WP_107866086.1">
    <property type="nucleotide sequence ID" value="NZ_QAON01000010.1"/>
</dbReference>
<organism evidence="5 6">
    <name type="scientific">Agitococcus lubricus</name>
    <dbReference type="NCBI Taxonomy" id="1077255"/>
    <lineage>
        <taxon>Bacteria</taxon>
        <taxon>Pseudomonadati</taxon>
        <taxon>Pseudomonadota</taxon>
        <taxon>Gammaproteobacteria</taxon>
        <taxon>Moraxellales</taxon>
        <taxon>Moraxellaceae</taxon>
        <taxon>Agitococcus</taxon>
    </lineage>
</organism>
<dbReference type="InterPro" id="IPR020449">
    <property type="entry name" value="Tscrpt_reg_AraC-type_HTH"/>
</dbReference>
<evidence type="ECO:0000259" key="4">
    <source>
        <dbReference type="PROSITE" id="PS01124"/>
    </source>
</evidence>
<dbReference type="Proteomes" id="UP000244223">
    <property type="component" value="Unassembled WGS sequence"/>
</dbReference>
<dbReference type="Pfam" id="PF12625">
    <property type="entry name" value="Arabinose_bd"/>
    <property type="match status" value="1"/>
</dbReference>
<keyword evidence="6" id="KW-1185">Reference proteome</keyword>
<dbReference type="PANTHER" id="PTHR47894">
    <property type="entry name" value="HTH-TYPE TRANSCRIPTIONAL REGULATOR GADX"/>
    <property type="match status" value="1"/>
</dbReference>
<name>A0A2T5IYA1_9GAMM</name>
<comment type="caution">
    <text evidence="5">The sequence shown here is derived from an EMBL/GenBank/DDBJ whole genome shotgun (WGS) entry which is preliminary data.</text>
</comment>
<evidence type="ECO:0000313" key="5">
    <source>
        <dbReference type="EMBL" id="PTQ88927.1"/>
    </source>
</evidence>
<dbReference type="AlphaFoldDB" id="A0A2T5IYA1"/>
<dbReference type="EMBL" id="QAON01000010">
    <property type="protein sequence ID" value="PTQ88927.1"/>
    <property type="molecule type" value="Genomic_DNA"/>
</dbReference>
<keyword evidence="1" id="KW-0805">Transcription regulation</keyword>
<evidence type="ECO:0000313" key="6">
    <source>
        <dbReference type="Proteomes" id="UP000244223"/>
    </source>
</evidence>
<dbReference type="PROSITE" id="PS01124">
    <property type="entry name" value="HTH_ARAC_FAMILY_2"/>
    <property type="match status" value="1"/>
</dbReference>
<feature type="domain" description="HTH araC/xylS-type" evidence="4">
    <location>
        <begin position="236"/>
        <end position="333"/>
    </location>
</feature>
<dbReference type="PANTHER" id="PTHR47894:SF1">
    <property type="entry name" value="HTH-TYPE TRANSCRIPTIONAL REGULATOR VQSM"/>
    <property type="match status" value="1"/>
</dbReference>
<dbReference type="SUPFAM" id="SSF46689">
    <property type="entry name" value="Homeodomain-like"/>
    <property type="match status" value="1"/>
</dbReference>
<dbReference type="Gene3D" id="1.10.10.60">
    <property type="entry name" value="Homeodomain-like"/>
    <property type="match status" value="1"/>
</dbReference>
<dbReference type="SMART" id="SM00342">
    <property type="entry name" value="HTH_ARAC"/>
    <property type="match status" value="1"/>
</dbReference>
<dbReference type="OrthoDB" id="9759232at2"/>
<accession>A0A2T5IYA1</accession>